<evidence type="ECO:0000256" key="3">
    <source>
        <dbReference type="ARBA" id="ARBA00022777"/>
    </source>
</evidence>
<dbReference type="InterPro" id="IPR000850">
    <property type="entry name" value="Adenylat/UMP-CMP_kin"/>
</dbReference>
<comment type="caution">
    <text evidence="5">The sequence shown here is derived from an EMBL/GenBank/DDBJ whole genome shotgun (WGS) entry which is preliminary data.</text>
</comment>
<dbReference type="Gene3D" id="1.20.890.10">
    <property type="entry name" value="cAMP-dependent protein kinase regulatory subunit, dimerization-anchoring domain"/>
    <property type="match status" value="1"/>
</dbReference>
<dbReference type="InterPro" id="IPR047499">
    <property type="entry name" value="DD_AK7"/>
</dbReference>
<keyword evidence="6" id="KW-1185">Reference proteome</keyword>
<proteinExistence type="predicted"/>
<dbReference type="SUPFAM" id="SSF52540">
    <property type="entry name" value="P-loop containing nucleoside triphosphate hydrolases"/>
    <property type="match status" value="1"/>
</dbReference>
<dbReference type="CDD" id="cd22967">
    <property type="entry name" value="DD_AK7"/>
    <property type="match status" value="1"/>
</dbReference>
<keyword evidence="3 5" id="KW-0418">Kinase</keyword>
<dbReference type="CDD" id="cd01428">
    <property type="entry name" value="ADK"/>
    <property type="match status" value="1"/>
</dbReference>
<dbReference type="EMBL" id="VZUB01004040">
    <property type="protein sequence ID" value="NXU75032.1"/>
    <property type="molecule type" value="Genomic_DNA"/>
</dbReference>
<evidence type="ECO:0000256" key="1">
    <source>
        <dbReference type="ARBA" id="ARBA00022679"/>
    </source>
</evidence>
<evidence type="ECO:0000313" key="6">
    <source>
        <dbReference type="Proteomes" id="UP000579904"/>
    </source>
</evidence>
<evidence type="ECO:0000256" key="4">
    <source>
        <dbReference type="SAM" id="MobiDB-lite"/>
    </source>
</evidence>
<feature type="region of interest" description="Disordered" evidence="4">
    <location>
        <begin position="383"/>
        <end position="405"/>
    </location>
</feature>
<dbReference type="GO" id="GO:0005524">
    <property type="term" value="F:ATP binding"/>
    <property type="evidence" value="ECO:0007669"/>
    <property type="project" value="InterPro"/>
</dbReference>
<dbReference type="PANTHER" id="PTHR23359">
    <property type="entry name" value="NUCLEOTIDE KINASE"/>
    <property type="match status" value="1"/>
</dbReference>
<feature type="compositionally biased region" description="Basic and acidic residues" evidence="4">
    <location>
        <begin position="592"/>
        <end position="617"/>
    </location>
</feature>
<feature type="region of interest" description="Disordered" evidence="4">
    <location>
        <begin position="581"/>
        <end position="617"/>
    </location>
</feature>
<dbReference type="OrthoDB" id="10262413at2759"/>
<dbReference type="InterPro" id="IPR027417">
    <property type="entry name" value="P-loop_NTPase"/>
</dbReference>
<accession>A0A7L3N8U4</accession>
<organism evidence="5 6">
    <name type="scientific">Oreotrochilus melanogaster</name>
    <dbReference type="NCBI Taxonomy" id="689266"/>
    <lineage>
        <taxon>Eukaryota</taxon>
        <taxon>Metazoa</taxon>
        <taxon>Chordata</taxon>
        <taxon>Craniata</taxon>
        <taxon>Vertebrata</taxon>
        <taxon>Euteleostomi</taxon>
        <taxon>Archelosauria</taxon>
        <taxon>Archosauria</taxon>
        <taxon>Dinosauria</taxon>
        <taxon>Saurischia</taxon>
        <taxon>Theropoda</taxon>
        <taxon>Coelurosauria</taxon>
        <taxon>Aves</taxon>
        <taxon>Neognathae</taxon>
        <taxon>Neoaves</taxon>
        <taxon>Strisores</taxon>
        <taxon>Apodiformes</taxon>
        <taxon>Trochilidae</taxon>
        <taxon>Oreotrochilus</taxon>
    </lineage>
</organism>
<dbReference type="Pfam" id="PF05186">
    <property type="entry name" value="Dpy-30"/>
    <property type="match status" value="1"/>
</dbReference>
<dbReference type="SUPFAM" id="SSF51735">
    <property type="entry name" value="NAD(P)-binding Rossmann-fold domains"/>
    <property type="match status" value="1"/>
</dbReference>
<feature type="non-terminal residue" evidence="5">
    <location>
        <position position="683"/>
    </location>
</feature>
<feature type="region of interest" description="Disordered" evidence="4">
    <location>
        <begin position="20"/>
        <end position="41"/>
    </location>
</feature>
<dbReference type="Gene3D" id="3.40.50.300">
    <property type="entry name" value="P-loop containing nucleotide triphosphate hydrolases"/>
    <property type="match status" value="1"/>
</dbReference>
<keyword evidence="2" id="KW-0547">Nucleotide-binding</keyword>
<dbReference type="Pfam" id="PF00406">
    <property type="entry name" value="ADK"/>
    <property type="match status" value="1"/>
</dbReference>
<evidence type="ECO:0000313" key="5">
    <source>
        <dbReference type="EMBL" id="NXU75032.1"/>
    </source>
</evidence>
<dbReference type="InterPro" id="IPR036291">
    <property type="entry name" value="NAD(P)-bd_dom_sf"/>
</dbReference>
<feature type="non-terminal residue" evidence="5">
    <location>
        <position position="1"/>
    </location>
</feature>
<dbReference type="GO" id="GO:0016887">
    <property type="term" value="F:ATP hydrolysis activity"/>
    <property type="evidence" value="ECO:0007669"/>
    <property type="project" value="InterPro"/>
</dbReference>
<evidence type="ECO:0000256" key="2">
    <source>
        <dbReference type="ARBA" id="ARBA00022741"/>
    </source>
</evidence>
<sequence>CVSCILQYLSRCVIGASLESTEEEEVEEDENNSAPTSGPKEGTHYQIVGTLFNPENIKPPFAAETYAVSSQNELLSHLLECDVILYNITEDASQIEEATWAASALHVEIEHFRAPKLFILISTIMSWAKSNLPEPEDPEVPFTDEDYRRRKPHPNFVNHINAEKLVLKLGKTNQRKFSTYVVASGHQYGSGEGVLHYFFKLCWLSDTPKIPVFGDGNNFIPTIHVLDLAAVLQNVAEHRPKSYYILAIDGSMHSLQELIKCISKNVGPGKIEKIAIEDAFLSKDLTQMHLDMLLVNLRMESAYLKELFNIKWVSQAGLVENIEQIIKEYKQSRGLLPLKVYIHGPPGAGKTSVAEELCKHYKLHHIKIKDLISETIENLEKVVTSKEQESDDVGEEEDLEEEEDENIEDVQELLAVIKENMEQNAGQLDDQYVLKFLKDKLKSMPCRNQGYVLDGFPETYEQAQDLFNLESEDEEEARGKIPKYDKITIPEFVISLTASDEFLINRIINLPEKIVAGTHYTQDRFLPSLSQFREINTDDKTVLNYFDELEIHPLLIDVAKFEDPENRLIIKEISKELGEPRTYGLTDEEKESLERKAAEERLVKEAEEKAERERKEAEERAERMANWEEWSKTREEVKKQEQELLEAQSLPLRNYLMANVMPALIQGINECCRIRPDNPVNFL</sequence>
<dbReference type="Gene3D" id="3.40.50.720">
    <property type="entry name" value="NAD(P)-binding Rossmann-like Domain"/>
    <property type="match status" value="1"/>
</dbReference>
<name>A0A7L3N8U4_9AVES</name>
<dbReference type="Pfam" id="PF13207">
    <property type="entry name" value="AAA_17"/>
    <property type="match status" value="1"/>
</dbReference>
<reference evidence="5 6" key="1">
    <citation type="submission" date="2019-09" db="EMBL/GenBank/DDBJ databases">
        <title>Bird 10,000 Genomes (B10K) Project - Family phase.</title>
        <authorList>
            <person name="Zhang G."/>
        </authorList>
    </citation>
    <scope>NUCLEOTIDE SEQUENCE [LARGE SCALE GENOMIC DNA]</scope>
    <source>
        <strain evidence="5">OUT-0002</strain>
    </source>
</reference>
<gene>
    <name evidence="5" type="primary">Ak7</name>
    <name evidence="5" type="ORF">OREMEL_R07159</name>
</gene>
<feature type="compositionally biased region" description="Acidic residues" evidence="4">
    <location>
        <begin position="389"/>
        <end position="405"/>
    </location>
</feature>
<protein>
    <submittedName>
        <fullName evidence="5">KAD7 kinase</fullName>
    </submittedName>
</protein>
<dbReference type="GO" id="GO:0006139">
    <property type="term" value="P:nucleobase-containing compound metabolic process"/>
    <property type="evidence" value="ECO:0007669"/>
    <property type="project" value="InterPro"/>
</dbReference>
<dbReference type="InterPro" id="IPR007858">
    <property type="entry name" value="Dpy-30_motif"/>
</dbReference>
<keyword evidence="1" id="KW-0808">Transferase</keyword>
<dbReference type="AlphaFoldDB" id="A0A7L3N8U4"/>
<dbReference type="GO" id="GO:0019205">
    <property type="term" value="F:nucleobase-containing compound kinase activity"/>
    <property type="evidence" value="ECO:0007669"/>
    <property type="project" value="InterPro"/>
</dbReference>
<feature type="compositionally biased region" description="Acidic residues" evidence="4">
    <location>
        <begin position="20"/>
        <end position="31"/>
    </location>
</feature>
<dbReference type="Proteomes" id="UP000579904">
    <property type="component" value="Unassembled WGS sequence"/>
</dbReference>